<dbReference type="SUPFAM" id="SSF63817">
    <property type="entry name" value="Sortase"/>
    <property type="match status" value="1"/>
</dbReference>
<feature type="compositionally biased region" description="Pro residues" evidence="2">
    <location>
        <begin position="60"/>
        <end position="75"/>
    </location>
</feature>
<evidence type="ECO:0000256" key="1">
    <source>
        <dbReference type="ARBA" id="ARBA00022801"/>
    </source>
</evidence>
<accession>A0ABN1U4M6</accession>
<reference evidence="3 4" key="1">
    <citation type="journal article" date="2019" name="Int. J. Syst. Evol. Microbiol.">
        <title>The Global Catalogue of Microorganisms (GCM) 10K type strain sequencing project: providing services to taxonomists for standard genome sequencing and annotation.</title>
        <authorList>
            <consortium name="The Broad Institute Genomics Platform"/>
            <consortium name="The Broad Institute Genome Sequencing Center for Infectious Disease"/>
            <person name="Wu L."/>
            <person name="Ma J."/>
        </authorList>
    </citation>
    <scope>NUCLEOTIDE SEQUENCE [LARGE SCALE GENOMIC DNA]</scope>
    <source>
        <strain evidence="3 4">JCM 13002</strain>
    </source>
</reference>
<feature type="region of interest" description="Disordered" evidence="2">
    <location>
        <begin position="35"/>
        <end position="102"/>
    </location>
</feature>
<dbReference type="RefSeq" id="WP_344627354.1">
    <property type="nucleotide sequence ID" value="NZ_BAAALD010000098.1"/>
</dbReference>
<comment type="caution">
    <text evidence="3">The sequence shown here is derived from an EMBL/GenBank/DDBJ whole genome shotgun (WGS) entry which is preliminary data.</text>
</comment>
<feature type="compositionally biased region" description="Low complexity" evidence="2">
    <location>
        <begin position="46"/>
        <end position="59"/>
    </location>
</feature>
<name>A0ABN1U4M6_9ACTN</name>
<organism evidence="3 4">
    <name type="scientific">Kitasatospora arboriphila</name>
    <dbReference type="NCBI Taxonomy" id="258052"/>
    <lineage>
        <taxon>Bacteria</taxon>
        <taxon>Bacillati</taxon>
        <taxon>Actinomycetota</taxon>
        <taxon>Actinomycetes</taxon>
        <taxon>Kitasatosporales</taxon>
        <taxon>Streptomycetaceae</taxon>
        <taxon>Kitasatospora</taxon>
    </lineage>
</organism>
<gene>
    <name evidence="3" type="ORF">GCM10009663_65440</name>
</gene>
<proteinExistence type="predicted"/>
<dbReference type="NCBIfam" id="NF033748">
    <property type="entry name" value="class_F_sortase"/>
    <property type="match status" value="1"/>
</dbReference>
<dbReference type="InterPro" id="IPR023365">
    <property type="entry name" value="Sortase_dom-sf"/>
</dbReference>
<evidence type="ECO:0000256" key="2">
    <source>
        <dbReference type="SAM" id="MobiDB-lite"/>
    </source>
</evidence>
<protein>
    <submittedName>
        <fullName evidence="3">Class F sortase</fullName>
    </submittedName>
</protein>
<keyword evidence="1" id="KW-0378">Hydrolase</keyword>
<dbReference type="CDD" id="cd05829">
    <property type="entry name" value="Sortase_F"/>
    <property type="match status" value="1"/>
</dbReference>
<dbReference type="InterPro" id="IPR005754">
    <property type="entry name" value="Sortase"/>
</dbReference>
<keyword evidence="4" id="KW-1185">Reference proteome</keyword>
<evidence type="ECO:0000313" key="4">
    <source>
        <dbReference type="Proteomes" id="UP001499987"/>
    </source>
</evidence>
<dbReference type="EMBL" id="BAAALD010000098">
    <property type="protein sequence ID" value="GAA1115965.1"/>
    <property type="molecule type" value="Genomic_DNA"/>
</dbReference>
<dbReference type="Gene3D" id="2.40.260.10">
    <property type="entry name" value="Sortase"/>
    <property type="match status" value="1"/>
</dbReference>
<sequence>MDTGPGSPATARRPTPSTVLLGCALTVGLLLVGRGAHPEHPPQPSAAQAFPTPALTAPPTRAPPAVPAPAAPAAPPASSASPTPATSPTPAAPDAVRALPPSDPVRLRIPAVGVNAPMTRLDLDAAGALQPPPADRPDLAGWYGGGATPGSSGTAVLAGHVDTRTGPAVFFRLGALTKGRTVEVERADGRTAVFTVDAVEVYDKKSFPDAKVYGNTSGLPELRLITCGGGFTKRTGYLGNVVVYATLSAVEG</sequence>
<dbReference type="Pfam" id="PF04203">
    <property type="entry name" value="Sortase"/>
    <property type="match status" value="1"/>
</dbReference>
<dbReference type="InterPro" id="IPR042001">
    <property type="entry name" value="Sortase_F"/>
</dbReference>
<dbReference type="Proteomes" id="UP001499987">
    <property type="component" value="Unassembled WGS sequence"/>
</dbReference>
<evidence type="ECO:0000313" key="3">
    <source>
        <dbReference type="EMBL" id="GAA1115965.1"/>
    </source>
</evidence>